<sequence length="90" mass="10014">MFLGHFKAKSSDINPVPSVWIQICPSLSSTMFPSSSLHCTSGIVSMFTSDKLTCIFTVFDRRSDNLTIYFDKLDKLSACTKRALASRTVL</sequence>
<dbReference type="EMBL" id="GGEC01009985">
    <property type="protein sequence ID" value="MBW90468.1"/>
    <property type="molecule type" value="Transcribed_RNA"/>
</dbReference>
<protein>
    <submittedName>
        <fullName evidence="1">Putative RNA-dependent RNA polymerase 5</fullName>
    </submittedName>
</protein>
<keyword evidence="1" id="KW-0808">Transferase</keyword>
<accession>A0A2P2JAH0</accession>
<reference evidence="1" key="1">
    <citation type="submission" date="2018-02" db="EMBL/GenBank/DDBJ databases">
        <title>Rhizophora mucronata_Transcriptome.</title>
        <authorList>
            <person name="Meera S.P."/>
            <person name="Sreeshan A."/>
            <person name="Augustine A."/>
        </authorList>
    </citation>
    <scope>NUCLEOTIDE SEQUENCE</scope>
    <source>
        <tissue evidence="1">Leaf</tissue>
    </source>
</reference>
<dbReference type="GO" id="GO:0003968">
    <property type="term" value="F:RNA-directed RNA polymerase activity"/>
    <property type="evidence" value="ECO:0007669"/>
    <property type="project" value="UniProtKB-KW"/>
</dbReference>
<proteinExistence type="predicted"/>
<name>A0A2P2JAH0_RHIMU</name>
<dbReference type="AlphaFoldDB" id="A0A2P2JAH0"/>
<keyword evidence="1" id="KW-0548">Nucleotidyltransferase</keyword>
<organism evidence="1">
    <name type="scientific">Rhizophora mucronata</name>
    <name type="common">Asiatic mangrove</name>
    <dbReference type="NCBI Taxonomy" id="61149"/>
    <lineage>
        <taxon>Eukaryota</taxon>
        <taxon>Viridiplantae</taxon>
        <taxon>Streptophyta</taxon>
        <taxon>Embryophyta</taxon>
        <taxon>Tracheophyta</taxon>
        <taxon>Spermatophyta</taxon>
        <taxon>Magnoliopsida</taxon>
        <taxon>eudicotyledons</taxon>
        <taxon>Gunneridae</taxon>
        <taxon>Pentapetalae</taxon>
        <taxon>rosids</taxon>
        <taxon>fabids</taxon>
        <taxon>Malpighiales</taxon>
        <taxon>Rhizophoraceae</taxon>
        <taxon>Rhizophora</taxon>
    </lineage>
</organism>
<evidence type="ECO:0000313" key="1">
    <source>
        <dbReference type="EMBL" id="MBW90468.1"/>
    </source>
</evidence>
<keyword evidence="1" id="KW-0696">RNA-directed RNA polymerase</keyword>